<keyword evidence="6 7" id="KW-0472">Membrane</keyword>
<dbReference type="InterPro" id="IPR000014">
    <property type="entry name" value="PAS"/>
</dbReference>
<gene>
    <name evidence="12" type="ORF">RYS15_17370</name>
</gene>
<dbReference type="InterPro" id="IPR000700">
    <property type="entry name" value="PAS-assoc_C"/>
</dbReference>
<accession>A0ABU3W1R1</accession>
<reference evidence="12 13" key="1">
    <citation type="submission" date="2023-10" db="EMBL/GenBank/DDBJ databases">
        <title>Characteristics and mechanism of a salt-tolerant marine origin heterotrophic nitrifying- aerobic denitrifying bacteria Marinobacter xestospongiae HN1.</title>
        <authorList>
            <person name="Qi R."/>
        </authorList>
    </citation>
    <scope>NUCLEOTIDE SEQUENCE [LARGE SCALE GENOMIC DNA]</scope>
    <source>
        <strain evidence="12 13">HN1</strain>
    </source>
</reference>
<feature type="transmembrane region" description="Helical" evidence="7">
    <location>
        <begin position="166"/>
        <end position="184"/>
    </location>
</feature>
<feature type="domain" description="GGDEF" evidence="11">
    <location>
        <begin position="496"/>
        <end position="629"/>
    </location>
</feature>
<dbReference type="RefSeq" id="WP_316974863.1">
    <property type="nucleotide sequence ID" value="NZ_JAWIIJ010000014.1"/>
</dbReference>
<dbReference type="PROSITE" id="PS50887">
    <property type="entry name" value="GGDEF"/>
    <property type="match status" value="1"/>
</dbReference>
<dbReference type="PROSITE" id="PS50113">
    <property type="entry name" value="PAC"/>
    <property type="match status" value="1"/>
</dbReference>
<feature type="domain" description="EAL" evidence="10">
    <location>
        <begin position="638"/>
        <end position="892"/>
    </location>
</feature>
<dbReference type="Pfam" id="PF08448">
    <property type="entry name" value="PAS_4"/>
    <property type="match status" value="1"/>
</dbReference>
<dbReference type="PANTHER" id="PTHR44757:SF2">
    <property type="entry name" value="BIOFILM ARCHITECTURE MAINTENANCE PROTEIN MBAA"/>
    <property type="match status" value="1"/>
</dbReference>
<dbReference type="EMBL" id="JAWIIJ010000014">
    <property type="protein sequence ID" value="MDV2080460.1"/>
    <property type="molecule type" value="Genomic_DNA"/>
</dbReference>
<dbReference type="InterPro" id="IPR007895">
    <property type="entry name" value="MASE1"/>
</dbReference>
<dbReference type="SUPFAM" id="SSF55073">
    <property type="entry name" value="Nucleotide cyclase"/>
    <property type="match status" value="1"/>
</dbReference>
<dbReference type="SUPFAM" id="SSF55785">
    <property type="entry name" value="PYP-like sensor domain (PAS domain)"/>
    <property type="match status" value="1"/>
</dbReference>
<dbReference type="SMART" id="SM00267">
    <property type="entry name" value="GGDEF"/>
    <property type="match status" value="1"/>
</dbReference>
<feature type="domain" description="PAS" evidence="8">
    <location>
        <begin position="336"/>
        <end position="407"/>
    </location>
</feature>
<keyword evidence="4" id="KW-0808">Transferase</keyword>
<feature type="transmembrane region" description="Helical" evidence="7">
    <location>
        <begin position="90"/>
        <end position="109"/>
    </location>
</feature>
<evidence type="ECO:0000256" key="4">
    <source>
        <dbReference type="ARBA" id="ARBA00022777"/>
    </source>
</evidence>
<dbReference type="InterPro" id="IPR013656">
    <property type="entry name" value="PAS_4"/>
</dbReference>
<evidence type="ECO:0000256" key="7">
    <source>
        <dbReference type="SAM" id="Phobius"/>
    </source>
</evidence>
<keyword evidence="3 7" id="KW-0812">Transmembrane</keyword>
<dbReference type="SMART" id="SM00052">
    <property type="entry name" value="EAL"/>
    <property type="match status" value="1"/>
</dbReference>
<dbReference type="InterPro" id="IPR052155">
    <property type="entry name" value="Biofilm_reg_signaling"/>
</dbReference>
<comment type="caution">
    <text evidence="12">The sequence shown here is derived from an EMBL/GenBank/DDBJ whole genome shotgun (WGS) entry which is preliminary data.</text>
</comment>
<dbReference type="NCBIfam" id="TIGR00254">
    <property type="entry name" value="GGDEF"/>
    <property type="match status" value="1"/>
</dbReference>
<evidence type="ECO:0000259" key="10">
    <source>
        <dbReference type="PROSITE" id="PS50883"/>
    </source>
</evidence>
<dbReference type="CDD" id="cd01949">
    <property type="entry name" value="GGDEF"/>
    <property type="match status" value="1"/>
</dbReference>
<dbReference type="CDD" id="cd00130">
    <property type="entry name" value="PAS"/>
    <property type="match status" value="1"/>
</dbReference>
<organism evidence="12 13">
    <name type="scientific">Marinobacter xestospongiae</name>
    <dbReference type="NCBI Taxonomy" id="994319"/>
    <lineage>
        <taxon>Bacteria</taxon>
        <taxon>Pseudomonadati</taxon>
        <taxon>Pseudomonadota</taxon>
        <taxon>Gammaproteobacteria</taxon>
        <taxon>Pseudomonadales</taxon>
        <taxon>Marinobacteraceae</taxon>
        <taxon>Marinobacter</taxon>
    </lineage>
</organism>
<dbReference type="CDD" id="cd01948">
    <property type="entry name" value="EAL"/>
    <property type="match status" value="1"/>
</dbReference>
<sequence>MNNDTDTNRPTGGLRLIADIAAFLCLALASLLLLDTSLQSPAAWLPTGYAIGLLFTHGRQALPSVVSGTLLAALVPALLGAKDWVQGMEWWLAVSLYTLIAALVTWQGYRRVMARQFPLVHYTAFLWFLGTLTLAGFVATLPFLGIGYLNGGTSLPDLQQAILQPWFAGFLGAVLIAPLVMGIRHRGLLLRALRRHLFESMAWFASLGFILLVVWYDPLQNLYLMFPVTIWAATRFSLQDAMLAISGAGLAALASAIAGLQHGHSMLEAYLVIEGLTAMIVAASFYVRVLLKDRERIEYGLEDVVEQRTRELQIANFELKDEIFVRQQAEKSFRRSSQHFRALFETASNPIIVVDDQIVIRQWNGASEQLFGYSRDEAIGRNLSTTFIPAEQQDELSWKILKLFSSGLTQETLETEIHGFNGSRHFILWNLSRLNDEDDPGQRRLILIGQDITEIRQSQSQLHYLAHYDVLTNTANRRLFEDRCKQAISSAIRHRHSCALICLDVDHFKRINDTLGHDAGDRLLQELSNRLHTCVREEDTIGRLGGDEFAVLLTRVNGAEGCEKVARSILEAIVQPITVPGGELVITSSIGITLAPGDARSYEQLLKNADMAMYRAKNAGRNNIQFFSADMNEEMQRQITLERELRYGINNGQLDLHYQPVFQVRDGKIIGLEALLRWHHPSRGVLTPGEFLDVAEQTGLLQPLGEWICHNACLQARAIQAMSGYPVSVRINLSSRQYNHPRLAEQVDRIIRDTRLDPALMLVEIDERILNDRLEETACTLHRLKEIGVGLVLDRYGSGLSTLKLLRDLPFDQVKIDQHLLHLAPSDENTQAIIHTLINLARQLSLTVAAAGVETEEQDLFLRTAGCHLLQGHRFCSPVASGELPDLFAQARQNGPILPESQIRMPFGETHSRREP</sequence>
<keyword evidence="4" id="KW-0418">Kinase</keyword>
<dbReference type="InterPro" id="IPR000160">
    <property type="entry name" value="GGDEF_dom"/>
</dbReference>
<evidence type="ECO:0000259" key="9">
    <source>
        <dbReference type="PROSITE" id="PS50113"/>
    </source>
</evidence>
<dbReference type="Pfam" id="PF05231">
    <property type="entry name" value="MASE1"/>
    <property type="match status" value="1"/>
</dbReference>
<dbReference type="SUPFAM" id="SSF141868">
    <property type="entry name" value="EAL domain-like"/>
    <property type="match status" value="1"/>
</dbReference>
<evidence type="ECO:0000256" key="3">
    <source>
        <dbReference type="ARBA" id="ARBA00022692"/>
    </source>
</evidence>
<dbReference type="Pfam" id="PF00563">
    <property type="entry name" value="EAL"/>
    <property type="match status" value="1"/>
</dbReference>
<feature type="transmembrane region" description="Helical" evidence="7">
    <location>
        <begin position="236"/>
        <end position="260"/>
    </location>
</feature>
<evidence type="ECO:0000256" key="2">
    <source>
        <dbReference type="ARBA" id="ARBA00022475"/>
    </source>
</evidence>
<feature type="transmembrane region" description="Helical" evidence="7">
    <location>
        <begin position="12"/>
        <end position="34"/>
    </location>
</feature>
<dbReference type="SMART" id="SM00091">
    <property type="entry name" value="PAS"/>
    <property type="match status" value="1"/>
</dbReference>
<feature type="transmembrane region" description="Helical" evidence="7">
    <location>
        <begin position="267"/>
        <end position="287"/>
    </location>
</feature>
<feature type="domain" description="PAC" evidence="9">
    <location>
        <begin position="411"/>
        <end position="464"/>
    </location>
</feature>
<dbReference type="PROSITE" id="PS50883">
    <property type="entry name" value="EAL"/>
    <property type="match status" value="1"/>
</dbReference>
<dbReference type="Gene3D" id="3.30.450.20">
    <property type="entry name" value="PAS domain"/>
    <property type="match status" value="1"/>
</dbReference>
<evidence type="ECO:0000313" key="13">
    <source>
        <dbReference type="Proteomes" id="UP001269819"/>
    </source>
</evidence>
<dbReference type="Gene3D" id="3.30.70.270">
    <property type="match status" value="1"/>
</dbReference>
<feature type="transmembrane region" description="Helical" evidence="7">
    <location>
        <begin position="196"/>
        <end position="216"/>
    </location>
</feature>
<name>A0ABU3W1R1_9GAMM</name>
<keyword evidence="2" id="KW-1003">Cell membrane</keyword>
<feature type="transmembrane region" description="Helical" evidence="7">
    <location>
        <begin position="121"/>
        <end position="146"/>
    </location>
</feature>
<comment type="subcellular location">
    <subcellularLocation>
        <location evidence="1">Cell membrane</location>
        <topology evidence="1">Multi-pass membrane protein</topology>
    </subcellularLocation>
</comment>
<keyword evidence="5 7" id="KW-1133">Transmembrane helix</keyword>
<dbReference type="Pfam" id="PF00990">
    <property type="entry name" value="GGDEF"/>
    <property type="match status" value="1"/>
</dbReference>
<dbReference type="NCBIfam" id="TIGR00229">
    <property type="entry name" value="sensory_box"/>
    <property type="match status" value="1"/>
</dbReference>
<dbReference type="InterPro" id="IPR001633">
    <property type="entry name" value="EAL_dom"/>
</dbReference>
<protein>
    <submittedName>
        <fullName evidence="12">EAL domain-containing protein</fullName>
    </submittedName>
</protein>
<dbReference type="PROSITE" id="PS50112">
    <property type="entry name" value="PAS"/>
    <property type="match status" value="1"/>
</dbReference>
<dbReference type="InterPro" id="IPR029787">
    <property type="entry name" value="Nucleotide_cyclase"/>
</dbReference>
<dbReference type="PANTHER" id="PTHR44757">
    <property type="entry name" value="DIGUANYLATE CYCLASE DGCP"/>
    <property type="match status" value="1"/>
</dbReference>
<evidence type="ECO:0000256" key="6">
    <source>
        <dbReference type="ARBA" id="ARBA00023136"/>
    </source>
</evidence>
<dbReference type="InterPro" id="IPR035965">
    <property type="entry name" value="PAS-like_dom_sf"/>
</dbReference>
<dbReference type="Proteomes" id="UP001269819">
    <property type="component" value="Unassembled WGS sequence"/>
</dbReference>
<dbReference type="Gene3D" id="3.20.20.450">
    <property type="entry name" value="EAL domain"/>
    <property type="match status" value="1"/>
</dbReference>
<dbReference type="InterPro" id="IPR043128">
    <property type="entry name" value="Rev_trsase/Diguanyl_cyclase"/>
</dbReference>
<keyword evidence="13" id="KW-1185">Reference proteome</keyword>
<evidence type="ECO:0000256" key="5">
    <source>
        <dbReference type="ARBA" id="ARBA00022989"/>
    </source>
</evidence>
<evidence type="ECO:0000256" key="1">
    <source>
        <dbReference type="ARBA" id="ARBA00004651"/>
    </source>
</evidence>
<evidence type="ECO:0000259" key="11">
    <source>
        <dbReference type="PROSITE" id="PS50887"/>
    </source>
</evidence>
<proteinExistence type="predicted"/>
<evidence type="ECO:0000259" key="8">
    <source>
        <dbReference type="PROSITE" id="PS50112"/>
    </source>
</evidence>
<evidence type="ECO:0000313" key="12">
    <source>
        <dbReference type="EMBL" id="MDV2080460.1"/>
    </source>
</evidence>
<feature type="transmembrane region" description="Helical" evidence="7">
    <location>
        <begin position="61"/>
        <end position="78"/>
    </location>
</feature>
<dbReference type="InterPro" id="IPR035919">
    <property type="entry name" value="EAL_sf"/>
</dbReference>